<dbReference type="EMBL" id="CABPRJ010000597">
    <property type="protein sequence ID" value="VVC31133.1"/>
    <property type="molecule type" value="Genomic_DNA"/>
</dbReference>
<protein>
    <submittedName>
        <fullName evidence="1">Uncharacterized protein</fullName>
    </submittedName>
</protein>
<reference evidence="1 2" key="1">
    <citation type="submission" date="2019-08" db="EMBL/GenBank/DDBJ databases">
        <authorList>
            <person name="Alioto T."/>
            <person name="Alioto T."/>
            <person name="Gomez Garrido J."/>
        </authorList>
    </citation>
    <scope>NUCLEOTIDE SEQUENCE [LARGE SCALE GENOMIC DNA]</scope>
</reference>
<evidence type="ECO:0000313" key="1">
    <source>
        <dbReference type="EMBL" id="VVC31133.1"/>
    </source>
</evidence>
<evidence type="ECO:0000313" key="2">
    <source>
        <dbReference type="Proteomes" id="UP000325440"/>
    </source>
</evidence>
<keyword evidence="2" id="KW-1185">Reference proteome</keyword>
<organism evidence="1 2">
    <name type="scientific">Cinara cedri</name>
    <dbReference type="NCBI Taxonomy" id="506608"/>
    <lineage>
        <taxon>Eukaryota</taxon>
        <taxon>Metazoa</taxon>
        <taxon>Ecdysozoa</taxon>
        <taxon>Arthropoda</taxon>
        <taxon>Hexapoda</taxon>
        <taxon>Insecta</taxon>
        <taxon>Pterygota</taxon>
        <taxon>Neoptera</taxon>
        <taxon>Paraneoptera</taxon>
        <taxon>Hemiptera</taxon>
        <taxon>Sternorrhyncha</taxon>
        <taxon>Aphidomorpha</taxon>
        <taxon>Aphidoidea</taxon>
        <taxon>Aphididae</taxon>
        <taxon>Lachninae</taxon>
        <taxon>Cinara</taxon>
    </lineage>
</organism>
<accession>A0A5E4ML64</accession>
<sequence>MRTGETVESDKGSLSETNMRLDNNGRRFQFKKKSDEDNQTKPAFINDIINGKDITTQFYLDNKTVSNDGAKDLPCAKSLHKELHYLDDEKYINEANEFNNSSFKATKLSDLSFVSYVMRDRNYPIYICMELVDNTLLSNVKWIPIRMSIGNTNEHSQLFDTIRTLPNCTVNYSKRKSN</sequence>
<gene>
    <name evidence="1" type="ORF">CINCED_3A000179</name>
</gene>
<name>A0A5E4ML64_9HEMI</name>
<proteinExistence type="predicted"/>
<dbReference type="AlphaFoldDB" id="A0A5E4ML64"/>
<dbReference type="Proteomes" id="UP000325440">
    <property type="component" value="Unassembled WGS sequence"/>
</dbReference>